<feature type="transmembrane region" description="Helical" evidence="2">
    <location>
        <begin position="215"/>
        <end position="235"/>
    </location>
</feature>
<dbReference type="AlphaFoldDB" id="A7EC17"/>
<accession>A7EC17</accession>
<dbReference type="HOGENOM" id="CLU_020985_1_0_1"/>
<feature type="compositionally biased region" description="Polar residues" evidence="1">
    <location>
        <begin position="522"/>
        <end position="531"/>
    </location>
</feature>
<name>A7EC17_SCLS1</name>
<protein>
    <submittedName>
        <fullName evidence="3">Uncharacterized protein</fullName>
    </submittedName>
</protein>
<feature type="compositionally biased region" description="Basic and acidic residues" evidence="1">
    <location>
        <begin position="535"/>
        <end position="544"/>
    </location>
</feature>
<feature type="transmembrane region" description="Helical" evidence="2">
    <location>
        <begin position="277"/>
        <end position="297"/>
    </location>
</feature>
<dbReference type="RefSeq" id="XP_001596633.1">
    <property type="nucleotide sequence ID" value="XM_001596583.1"/>
</dbReference>
<reference evidence="4" key="1">
    <citation type="journal article" date="2011" name="PLoS Genet.">
        <title>Genomic analysis of the necrotrophic fungal pathogens Sclerotinia sclerotiorum and Botrytis cinerea.</title>
        <authorList>
            <person name="Amselem J."/>
            <person name="Cuomo C.A."/>
            <person name="van Kan J.A."/>
            <person name="Viaud M."/>
            <person name="Benito E.P."/>
            <person name="Couloux A."/>
            <person name="Coutinho P.M."/>
            <person name="de Vries R.P."/>
            <person name="Dyer P.S."/>
            <person name="Fillinger S."/>
            <person name="Fournier E."/>
            <person name="Gout L."/>
            <person name="Hahn M."/>
            <person name="Kohn L."/>
            <person name="Lapalu N."/>
            <person name="Plummer K.M."/>
            <person name="Pradier J.M."/>
            <person name="Quevillon E."/>
            <person name="Sharon A."/>
            <person name="Simon A."/>
            <person name="ten Have A."/>
            <person name="Tudzynski B."/>
            <person name="Tudzynski P."/>
            <person name="Wincker P."/>
            <person name="Andrew M."/>
            <person name="Anthouard V."/>
            <person name="Beever R.E."/>
            <person name="Beffa R."/>
            <person name="Benoit I."/>
            <person name="Bouzid O."/>
            <person name="Brault B."/>
            <person name="Chen Z."/>
            <person name="Choquer M."/>
            <person name="Collemare J."/>
            <person name="Cotton P."/>
            <person name="Danchin E.G."/>
            <person name="Da Silva C."/>
            <person name="Gautier A."/>
            <person name="Giraud C."/>
            <person name="Giraud T."/>
            <person name="Gonzalez C."/>
            <person name="Grossetete S."/>
            <person name="Guldener U."/>
            <person name="Henrissat B."/>
            <person name="Howlett B.J."/>
            <person name="Kodira C."/>
            <person name="Kretschmer M."/>
            <person name="Lappartient A."/>
            <person name="Leroch M."/>
            <person name="Levis C."/>
            <person name="Mauceli E."/>
            <person name="Neuveglise C."/>
            <person name="Oeser B."/>
            <person name="Pearson M."/>
            <person name="Poulain J."/>
            <person name="Poussereau N."/>
            <person name="Quesneville H."/>
            <person name="Rascle C."/>
            <person name="Schumacher J."/>
            <person name="Segurens B."/>
            <person name="Sexton A."/>
            <person name="Silva E."/>
            <person name="Sirven C."/>
            <person name="Soanes D.M."/>
            <person name="Talbot N.J."/>
            <person name="Templeton M."/>
            <person name="Yandava C."/>
            <person name="Yarden O."/>
            <person name="Zeng Q."/>
            <person name="Rollins J.A."/>
            <person name="Lebrun M.H."/>
            <person name="Dickman M."/>
        </authorList>
    </citation>
    <scope>NUCLEOTIDE SEQUENCE [LARGE SCALE GENOMIC DNA]</scope>
    <source>
        <strain evidence="4">ATCC 18683 / 1980 / Ss-1</strain>
    </source>
</reference>
<evidence type="ECO:0000313" key="3">
    <source>
        <dbReference type="EMBL" id="EDN99995.1"/>
    </source>
</evidence>
<keyword evidence="2" id="KW-1133">Transmembrane helix</keyword>
<feature type="transmembrane region" description="Helical" evidence="2">
    <location>
        <begin position="99"/>
        <end position="118"/>
    </location>
</feature>
<evidence type="ECO:0000256" key="2">
    <source>
        <dbReference type="SAM" id="Phobius"/>
    </source>
</evidence>
<dbReference type="STRING" id="665079.A7EC17"/>
<evidence type="ECO:0000256" key="1">
    <source>
        <dbReference type="SAM" id="MobiDB-lite"/>
    </source>
</evidence>
<feature type="transmembrane region" description="Helical" evidence="2">
    <location>
        <begin position="317"/>
        <end position="338"/>
    </location>
</feature>
<keyword evidence="4" id="KW-1185">Reference proteome</keyword>
<feature type="transmembrane region" description="Helical" evidence="2">
    <location>
        <begin position="65"/>
        <end position="87"/>
    </location>
</feature>
<evidence type="ECO:0000313" key="4">
    <source>
        <dbReference type="Proteomes" id="UP000001312"/>
    </source>
</evidence>
<keyword evidence="2" id="KW-0812">Transmembrane</keyword>
<dbReference type="Proteomes" id="UP000001312">
    <property type="component" value="Unassembled WGS sequence"/>
</dbReference>
<organism evidence="3 4">
    <name type="scientific">Sclerotinia sclerotiorum (strain ATCC 18683 / 1980 / Ss-1)</name>
    <name type="common">White mold</name>
    <name type="synonym">Whetzelinia sclerotiorum</name>
    <dbReference type="NCBI Taxonomy" id="665079"/>
    <lineage>
        <taxon>Eukaryota</taxon>
        <taxon>Fungi</taxon>
        <taxon>Dikarya</taxon>
        <taxon>Ascomycota</taxon>
        <taxon>Pezizomycotina</taxon>
        <taxon>Leotiomycetes</taxon>
        <taxon>Helotiales</taxon>
        <taxon>Sclerotiniaceae</taxon>
        <taxon>Sclerotinia</taxon>
    </lineage>
</organism>
<feature type="transmembrane region" description="Helical" evidence="2">
    <location>
        <begin position="130"/>
        <end position="147"/>
    </location>
</feature>
<dbReference type="EMBL" id="CH476623">
    <property type="protein sequence ID" value="EDN99995.1"/>
    <property type="molecule type" value="Genomic_DNA"/>
</dbReference>
<feature type="region of interest" description="Disordered" evidence="1">
    <location>
        <begin position="511"/>
        <end position="573"/>
    </location>
</feature>
<gene>
    <name evidence="3" type="ORF">SS1G_02854</name>
</gene>
<dbReference type="GeneID" id="5493072"/>
<keyword evidence="2" id="KW-0472">Membrane</keyword>
<dbReference type="InParanoid" id="A7EC17"/>
<proteinExistence type="predicted"/>
<dbReference type="OMA" id="GATINHM"/>
<dbReference type="eggNOG" id="ENOG502RYBR">
    <property type="taxonomic scope" value="Eukaryota"/>
</dbReference>
<dbReference type="KEGG" id="ssl:SS1G_02854"/>
<sequence length="645" mass="69839">MPVIRLASVNNTIANNIVTNATSDVLQVVCAWPVSGQYGPGSRVLYYVLVAACVFFRKQQWLKEACLAAALLFPAVAAIHGIVLAAVHVDGAVDMDIYGAFQLCSIGILAAPITVKLSRTYFFETPGRNTIFLWTGLIFAGLLSLTVEFTRISTSPCTTDSNGQPAHFTLGNFTYDSTCSLACDVVSGPFSPMRRESANNIYVIPAPDKLTFDTVTLLSAACCIPAILSLVSTWNKIRETNWNNRFGRKEEPIDAPIEGTNNATVGQMKEVNSLIRFFLSAIEVPVFVGAVLAILILGERNFFSRQVAYQTEPIATIGQWAPIVGTALAVFGSLYRLFAANMEADDENAILSAPKHHDFTKRGIGLGIAPGSSTSIAPGGIEMMHQSVSDSSARTSHEIAPTTSSRPSLALVKSSSDVGNRRKVANVLTTIGNYIGTAAEFRLDDSEFKHGKAVDFPEIPGEDQRNPKLSHIREAYNHTRDADGNITPVLRPSRAPSINGSIISGLEIEASTGTGEPASPRSPASQFSVSPANGDRPRPRRDTLEVPPQVHHSLTRYDTSRSESQVSPGGNLGHSRSLMKLQFVRVSTAQDTDRILLEIYPKLCKRGALMELFSLAPGSPSCSSDYPLSYYNYTKISPMQFRSLL</sequence>